<dbReference type="AlphaFoldDB" id="A0A9P6MIA7"/>
<evidence type="ECO:0000313" key="3">
    <source>
        <dbReference type="Proteomes" id="UP000749646"/>
    </source>
</evidence>
<comment type="caution">
    <text evidence="2">The sequence shown here is derived from an EMBL/GenBank/DDBJ whole genome shotgun (WGS) entry which is preliminary data.</text>
</comment>
<organism evidence="2 3">
    <name type="scientific">Modicella reniformis</name>
    <dbReference type="NCBI Taxonomy" id="1440133"/>
    <lineage>
        <taxon>Eukaryota</taxon>
        <taxon>Fungi</taxon>
        <taxon>Fungi incertae sedis</taxon>
        <taxon>Mucoromycota</taxon>
        <taxon>Mortierellomycotina</taxon>
        <taxon>Mortierellomycetes</taxon>
        <taxon>Mortierellales</taxon>
        <taxon>Mortierellaceae</taxon>
        <taxon>Modicella</taxon>
    </lineage>
</organism>
<protein>
    <submittedName>
        <fullName evidence="2">Uncharacterized protein</fullName>
    </submittedName>
</protein>
<gene>
    <name evidence="2" type="ORF">BGZ65_003863</name>
</gene>
<accession>A0A9P6MIA7</accession>
<proteinExistence type="predicted"/>
<evidence type="ECO:0000313" key="2">
    <source>
        <dbReference type="EMBL" id="KAG0001015.1"/>
    </source>
</evidence>
<dbReference type="OrthoDB" id="2434002at2759"/>
<keyword evidence="1" id="KW-0175">Coiled coil</keyword>
<evidence type="ECO:0000256" key="1">
    <source>
        <dbReference type="SAM" id="Coils"/>
    </source>
</evidence>
<feature type="coiled-coil region" evidence="1">
    <location>
        <begin position="207"/>
        <end position="241"/>
    </location>
</feature>
<name>A0A9P6MIA7_9FUNG</name>
<keyword evidence="3" id="KW-1185">Reference proteome</keyword>
<feature type="non-terminal residue" evidence="2">
    <location>
        <position position="252"/>
    </location>
</feature>
<reference evidence="2" key="1">
    <citation type="journal article" date="2020" name="Fungal Divers.">
        <title>Resolving the Mortierellaceae phylogeny through synthesis of multi-gene phylogenetics and phylogenomics.</title>
        <authorList>
            <person name="Vandepol N."/>
            <person name="Liber J."/>
            <person name="Desiro A."/>
            <person name="Na H."/>
            <person name="Kennedy M."/>
            <person name="Barry K."/>
            <person name="Grigoriev I.V."/>
            <person name="Miller A.N."/>
            <person name="O'Donnell K."/>
            <person name="Stajich J.E."/>
            <person name="Bonito G."/>
        </authorList>
    </citation>
    <scope>NUCLEOTIDE SEQUENCE</scope>
    <source>
        <strain evidence="2">MES-2147</strain>
    </source>
</reference>
<dbReference type="EMBL" id="JAAAHW010000571">
    <property type="protein sequence ID" value="KAG0001015.1"/>
    <property type="molecule type" value="Genomic_DNA"/>
</dbReference>
<dbReference type="Proteomes" id="UP000749646">
    <property type="component" value="Unassembled WGS sequence"/>
</dbReference>
<sequence length="252" mass="28282">MGEWVGRFLLDTSLLPESAESASRLHIKVDTTTGYDAMEFQLFRLIGTTDIKRILCSQVEGKNVVYWEDIEDVFPGVKFVQVNGAAVNKMRDQNQTRAVPHRIQHYPDVELDVVLSTTGGGNHMEPPVTTARTTLSFKQVVVRAQKKALESEIEQRLISSFSSEVQAQVRASNGYNSMVQEIKEVIEEKSNELKGCLLKLDDSLAKITELTTENNTLAAQMIEMQRALDAKQDEMKELQIQALGQLALLQKQ</sequence>